<sequence length="519" mass="55864">MLKRSAFFVVALLLGPLLAVAQDGNISGPTSSSDAAGYSCDPAKCKLPDCNCASTSPPGGLDPKDVPQFILFTADDAVQSYTLDAVNQFLAHRQNPNGCRPMMTYFTSLNYTNYTLVTDWYVAGNEIADHTMTHVGQPHADEINGNLIALNALAGIPLQSIKGFRAPFLDYSVETLKLLYDAQFTYDSSAVASIPVTDPGTDAYWPYTLDNGMANNCLSVPNTCKGEPKLPGFWEIPMYSFFDNLGVNGPHLMDPWLDNANGASTPNDTATLEYMKNTFTDHYNGNRQPIGLYTHPIHLSRTYPGVNVRNSTVDMINAFLDWAQQQPNVWIVTNEQLLDWVMNPVPLSKLDSVSSLKCTVPQVDASLKICNGMPQNEEGLLSHCGFSDFPFYTCYGCPQVQPSPDNPNPPQQVLDGQNARFRLPANCSTPFWDPIKGECICTSSTCAFVDDSRPVGPNGANLTGGGLGGSFASGTAASSIPTYIPFNGDSHVISAGMTSAVVMSAFGVLLGALGVVGRL</sequence>
<dbReference type="AlphaFoldDB" id="A0A2A9NMV7"/>
<accession>A0A2A9NMV7</accession>
<dbReference type="PANTHER" id="PTHR45985:SF3">
    <property type="entry name" value="CHITIN DEACETYLASE-LIKE 4"/>
    <property type="match status" value="1"/>
</dbReference>
<reference evidence="3 4" key="1">
    <citation type="submission" date="2014-02" db="EMBL/GenBank/DDBJ databases">
        <title>Transposable element dynamics among asymbiotic and ectomycorrhizal Amanita fungi.</title>
        <authorList>
            <consortium name="DOE Joint Genome Institute"/>
            <person name="Hess J."/>
            <person name="Skrede I."/>
            <person name="Wolfe B."/>
            <person name="LaButti K."/>
            <person name="Ohm R.A."/>
            <person name="Grigoriev I.V."/>
            <person name="Pringle A."/>
        </authorList>
    </citation>
    <scope>NUCLEOTIDE SEQUENCE [LARGE SCALE GENOMIC DNA]</scope>
    <source>
        <strain evidence="3 4">SKay4041</strain>
    </source>
</reference>
<dbReference type="InterPro" id="IPR011330">
    <property type="entry name" value="Glyco_hydro/deAcase_b/a-brl"/>
</dbReference>
<dbReference type="CDD" id="cd10919">
    <property type="entry name" value="CE4_CDA_like"/>
    <property type="match status" value="1"/>
</dbReference>
<gene>
    <name evidence="3" type="ORF">AMATHDRAFT_148570</name>
</gene>
<dbReference type="InterPro" id="IPR052740">
    <property type="entry name" value="CE4"/>
</dbReference>
<keyword evidence="1" id="KW-1133">Transmembrane helix</keyword>
<dbReference type="OrthoDB" id="504708at2759"/>
<protein>
    <recommendedName>
        <fullName evidence="5">Chitin deacetylase</fullName>
    </recommendedName>
</protein>
<evidence type="ECO:0000313" key="4">
    <source>
        <dbReference type="Proteomes" id="UP000242287"/>
    </source>
</evidence>
<dbReference type="Gene3D" id="3.20.20.370">
    <property type="entry name" value="Glycoside hydrolase/deacetylase"/>
    <property type="match status" value="1"/>
</dbReference>
<dbReference type="SUPFAM" id="SSF88713">
    <property type="entry name" value="Glycoside hydrolase/deacetylase"/>
    <property type="match status" value="1"/>
</dbReference>
<evidence type="ECO:0000313" key="3">
    <source>
        <dbReference type="EMBL" id="PFH49060.1"/>
    </source>
</evidence>
<feature type="signal peptide" evidence="2">
    <location>
        <begin position="1"/>
        <end position="21"/>
    </location>
</feature>
<keyword evidence="2" id="KW-0732">Signal</keyword>
<keyword evidence="1" id="KW-0812">Transmembrane</keyword>
<keyword evidence="4" id="KW-1185">Reference proteome</keyword>
<name>A0A2A9NMV7_9AGAR</name>
<evidence type="ECO:0000256" key="2">
    <source>
        <dbReference type="SAM" id="SignalP"/>
    </source>
</evidence>
<feature type="transmembrane region" description="Helical" evidence="1">
    <location>
        <begin position="492"/>
        <end position="516"/>
    </location>
</feature>
<proteinExistence type="predicted"/>
<evidence type="ECO:0008006" key="5">
    <source>
        <dbReference type="Google" id="ProtNLM"/>
    </source>
</evidence>
<dbReference type="PANTHER" id="PTHR45985">
    <property type="match status" value="1"/>
</dbReference>
<organism evidence="3 4">
    <name type="scientific">Amanita thiersii Skay4041</name>
    <dbReference type="NCBI Taxonomy" id="703135"/>
    <lineage>
        <taxon>Eukaryota</taxon>
        <taxon>Fungi</taxon>
        <taxon>Dikarya</taxon>
        <taxon>Basidiomycota</taxon>
        <taxon>Agaricomycotina</taxon>
        <taxon>Agaricomycetes</taxon>
        <taxon>Agaricomycetidae</taxon>
        <taxon>Agaricales</taxon>
        <taxon>Pluteineae</taxon>
        <taxon>Amanitaceae</taxon>
        <taxon>Amanita</taxon>
    </lineage>
</organism>
<evidence type="ECO:0000256" key="1">
    <source>
        <dbReference type="SAM" id="Phobius"/>
    </source>
</evidence>
<dbReference type="EMBL" id="KZ302041">
    <property type="protein sequence ID" value="PFH49060.1"/>
    <property type="molecule type" value="Genomic_DNA"/>
</dbReference>
<feature type="chain" id="PRO_5013106417" description="Chitin deacetylase" evidence="2">
    <location>
        <begin position="22"/>
        <end position="519"/>
    </location>
</feature>
<dbReference type="STRING" id="703135.A0A2A9NMV7"/>
<keyword evidence="1" id="KW-0472">Membrane</keyword>
<dbReference type="Proteomes" id="UP000242287">
    <property type="component" value="Unassembled WGS sequence"/>
</dbReference>
<dbReference type="GO" id="GO:0005975">
    <property type="term" value="P:carbohydrate metabolic process"/>
    <property type="evidence" value="ECO:0007669"/>
    <property type="project" value="InterPro"/>
</dbReference>